<dbReference type="InterPro" id="IPR002347">
    <property type="entry name" value="SDR_fam"/>
</dbReference>
<comment type="caution">
    <text evidence="4">The sequence shown here is derived from an EMBL/GenBank/DDBJ whole genome shotgun (WGS) entry which is preliminary data.</text>
</comment>
<dbReference type="AlphaFoldDB" id="A0A9P8ZZJ5"/>
<dbReference type="PRINTS" id="PR00080">
    <property type="entry name" value="SDRFAMILY"/>
</dbReference>
<keyword evidence="5" id="KW-1185">Reference proteome</keyword>
<evidence type="ECO:0000256" key="1">
    <source>
        <dbReference type="ARBA" id="ARBA00006484"/>
    </source>
</evidence>
<organism evidence="4 5">
    <name type="scientific">Truncatella angustata</name>
    <dbReference type="NCBI Taxonomy" id="152316"/>
    <lineage>
        <taxon>Eukaryota</taxon>
        <taxon>Fungi</taxon>
        <taxon>Dikarya</taxon>
        <taxon>Ascomycota</taxon>
        <taxon>Pezizomycotina</taxon>
        <taxon>Sordariomycetes</taxon>
        <taxon>Xylariomycetidae</taxon>
        <taxon>Amphisphaeriales</taxon>
        <taxon>Sporocadaceae</taxon>
        <taxon>Truncatella</taxon>
    </lineage>
</organism>
<dbReference type="Gene3D" id="3.40.50.720">
    <property type="entry name" value="NAD(P)-binding Rossmann-like Domain"/>
    <property type="match status" value="1"/>
</dbReference>
<dbReference type="GeneID" id="70124678"/>
<dbReference type="SUPFAM" id="SSF51735">
    <property type="entry name" value="NAD(P)-binding Rossmann-fold domains"/>
    <property type="match status" value="1"/>
</dbReference>
<reference evidence="4" key="1">
    <citation type="journal article" date="2021" name="Nat. Commun.">
        <title>Genetic determinants of endophytism in the Arabidopsis root mycobiome.</title>
        <authorList>
            <person name="Mesny F."/>
            <person name="Miyauchi S."/>
            <person name="Thiergart T."/>
            <person name="Pickel B."/>
            <person name="Atanasova L."/>
            <person name="Karlsson M."/>
            <person name="Huettel B."/>
            <person name="Barry K.W."/>
            <person name="Haridas S."/>
            <person name="Chen C."/>
            <person name="Bauer D."/>
            <person name="Andreopoulos W."/>
            <person name="Pangilinan J."/>
            <person name="LaButti K."/>
            <person name="Riley R."/>
            <person name="Lipzen A."/>
            <person name="Clum A."/>
            <person name="Drula E."/>
            <person name="Henrissat B."/>
            <person name="Kohler A."/>
            <person name="Grigoriev I.V."/>
            <person name="Martin F.M."/>
            <person name="Hacquard S."/>
        </authorList>
    </citation>
    <scope>NUCLEOTIDE SEQUENCE</scope>
    <source>
        <strain evidence="4">MPI-SDFR-AT-0073</strain>
    </source>
</reference>
<evidence type="ECO:0000313" key="5">
    <source>
        <dbReference type="Proteomes" id="UP000758603"/>
    </source>
</evidence>
<protein>
    <submittedName>
        <fullName evidence="4">Uncharacterized protein</fullName>
    </submittedName>
</protein>
<name>A0A9P8ZZJ5_9PEZI</name>
<gene>
    <name evidence="4" type="ORF">BKA67DRAFT_255623</name>
</gene>
<comment type="similarity">
    <text evidence="1 3">Belongs to the short-chain dehydrogenases/reductases (SDR) family.</text>
</comment>
<proteinExistence type="inferred from homology"/>
<dbReference type="EMBL" id="JAGPXC010000003">
    <property type="protein sequence ID" value="KAH6656108.1"/>
    <property type="molecule type" value="Genomic_DNA"/>
</dbReference>
<evidence type="ECO:0000256" key="2">
    <source>
        <dbReference type="ARBA" id="ARBA00023002"/>
    </source>
</evidence>
<dbReference type="PANTHER" id="PTHR42760:SF37">
    <property type="entry name" value="CLAVALDEHYDE DEHYDROGENASE"/>
    <property type="match status" value="1"/>
</dbReference>
<dbReference type="InterPro" id="IPR036291">
    <property type="entry name" value="NAD(P)-bd_dom_sf"/>
</dbReference>
<dbReference type="CDD" id="cd05233">
    <property type="entry name" value="SDR_c"/>
    <property type="match status" value="1"/>
</dbReference>
<dbReference type="GO" id="GO:0016616">
    <property type="term" value="F:oxidoreductase activity, acting on the CH-OH group of donors, NAD or NADP as acceptor"/>
    <property type="evidence" value="ECO:0007669"/>
    <property type="project" value="TreeGrafter"/>
</dbReference>
<accession>A0A9P8ZZJ5</accession>
<dbReference type="RefSeq" id="XP_045960373.1">
    <property type="nucleotide sequence ID" value="XM_046095785.1"/>
</dbReference>
<dbReference type="OrthoDB" id="1933717at2759"/>
<evidence type="ECO:0000256" key="3">
    <source>
        <dbReference type="RuleBase" id="RU000363"/>
    </source>
</evidence>
<dbReference type="Pfam" id="PF00106">
    <property type="entry name" value="adh_short"/>
    <property type="match status" value="1"/>
</dbReference>
<sequence>MTSYPPKTPENGASFISKLHSSPYAFLENGRHVGHKILITGGTRGIGRCMAIAFARAGAAAIAVADISEDFDKLAHEMIGAAQESGYKPPQIILHKLDVADEDSVRKCAALIREEFEGRLDVLINNAGFMTPALTVPESDATTWWRTMEVNLKGPYLMSKYFVSLLLEARGGPQTIISINSVAAHNLRPMASAYGTSKFAMLKLTEFLLVEAAEKGLVAYCVHPGAVLTELAEKGMPAETLAGLTDSPELAASTAAWLSSERRDWLSGRYLSATWDMEEVLSRQDEIVQGDKLKVRLVT</sequence>
<dbReference type="PANTHER" id="PTHR42760">
    <property type="entry name" value="SHORT-CHAIN DEHYDROGENASES/REDUCTASES FAMILY MEMBER"/>
    <property type="match status" value="1"/>
</dbReference>
<dbReference type="Proteomes" id="UP000758603">
    <property type="component" value="Unassembled WGS sequence"/>
</dbReference>
<dbReference type="PRINTS" id="PR00081">
    <property type="entry name" value="GDHRDH"/>
</dbReference>
<keyword evidence="2" id="KW-0560">Oxidoreductase</keyword>
<evidence type="ECO:0000313" key="4">
    <source>
        <dbReference type="EMBL" id="KAH6656108.1"/>
    </source>
</evidence>